<dbReference type="EMBL" id="JBHTEK010000001">
    <property type="protein sequence ID" value="MFC7668646.1"/>
    <property type="molecule type" value="Genomic_DNA"/>
</dbReference>
<dbReference type="InterPro" id="IPR018764">
    <property type="entry name" value="RskA_C"/>
</dbReference>
<organism evidence="2 3">
    <name type="scientific">Hymenobacter humi</name>
    <dbReference type="NCBI Taxonomy" id="1411620"/>
    <lineage>
        <taxon>Bacteria</taxon>
        <taxon>Pseudomonadati</taxon>
        <taxon>Bacteroidota</taxon>
        <taxon>Cytophagia</taxon>
        <taxon>Cytophagales</taxon>
        <taxon>Hymenobacteraceae</taxon>
        <taxon>Hymenobacter</taxon>
    </lineage>
</organism>
<proteinExistence type="predicted"/>
<evidence type="ECO:0000313" key="2">
    <source>
        <dbReference type="EMBL" id="MFC7668646.1"/>
    </source>
</evidence>
<comment type="caution">
    <text evidence="2">The sequence shown here is derived from an EMBL/GenBank/DDBJ whole genome shotgun (WGS) entry which is preliminary data.</text>
</comment>
<reference evidence="3" key="1">
    <citation type="journal article" date="2019" name="Int. J. Syst. Evol. Microbiol.">
        <title>The Global Catalogue of Microorganisms (GCM) 10K type strain sequencing project: providing services to taxonomists for standard genome sequencing and annotation.</title>
        <authorList>
            <consortium name="The Broad Institute Genomics Platform"/>
            <consortium name="The Broad Institute Genome Sequencing Center for Infectious Disease"/>
            <person name="Wu L."/>
            <person name="Ma J."/>
        </authorList>
    </citation>
    <scope>NUCLEOTIDE SEQUENCE [LARGE SCALE GENOMIC DNA]</scope>
    <source>
        <strain evidence="3">JCM 19635</strain>
    </source>
</reference>
<sequence>MDAGMLMASTATGQGLQPMKDIASAQAFAMTVEPEGGSVNPTLSTMTVVGNI</sequence>
<name>A0ABW2U838_9BACT</name>
<dbReference type="Pfam" id="PF10099">
    <property type="entry name" value="RskA_C"/>
    <property type="match status" value="1"/>
</dbReference>
<feature type="domain" description="Anti-sigma K factor RskA C-terminal" evidence="1">
    <location>
        <begin position="3"/>
        <end position="46"/>
    </location>
</feature>
<protein>
    <submittedName>
        <fullName evidence="2">Anti-sigma factor</fullName>
    </submittedName>
</protein>
<dbReference type="RefSeq" id="WP_380204127.1">
    <property type="nucleotide sequence ID" value="NZ_JBHTEK010000001.1"/>
</dbReference>
<evidence type="ECO:0000259" key="1">
    <source>
        <dbReference type="Pfam" id="PF10099"/>
    </source>
</evidence>
<evidence type="ECO:0000313" key="3">
    <source>
        <dbReference type="Proteomes" id="UP001596513"/>
    </source>
</evidence>
<gene>
    <name evidence="2" type="ORF">ACFQT0_15670</name>
</gene>
<dbReference type="Proteomes" id="UP001596513">
    <property type="component" value="Unassembled WGS sequence"/>
</dbReference>
<keyword evidence="3" id="KW-1185">Reference proteome</keyword>
<accession>A0ABW2U838</accession>